<keyword evidence="1" id="KW-0472">Membrane</keyword>
<keyword evidence="1" id="KW-1133">Transmembrane helix</keyword>
<gene>
    <name evidence="2" type="ORF">A5742_04510</name>
</gene>
<reference evidence="2 3" key="1">
    <citation type="submission" date="2016-07" db="EMBL/GenBank/DDBJ databases">
        <authorList>
            <person name="Sutton G."/>
            <person name="Brinkac L."/>
            <person name="Sanka R."/>
            <person name="Adams M."/>
            <person name="Lau E."/>
            <person name="Kumar A."/>
            <person name="Macaden R."/>
        </authorList>
    </citation>
    <scope>NUCLEOTIDE SEQUENCE [LARGE SCALE GENOMIC DNA]</scope>
    <source>
        <strain evidence="2 3">GA-0871</strain>
    </source>
</reference>
<organism evidence="2 3">
    <name type="scientific">Mycolicibacterium fortuitum</name>
    <name type="common">Mycobacterium fortuitum</name>
    <dbReference type="NCBI Taxonomy" id="1766"/>
    <lineage>
        <taxon>Bacteria</taxon>
        <taxon>Bacillati</taxon>
        <taxon>Actinomycetota</taxon>
        <taxon>Actinomycetes</taxon>
        <taxon>Mycobacteriales</taxon>
        <taxon>Mycobacteriaceae</taxon>
        <taxon>Mycolicibacterium</taxon>
    </lineage>
</organism>
<evidence type="ECO:0000313" key="3">
    <source>
        <dbReference type="Proteomes" id="UP000187001"/>
    </source>
</evidence>
<evidence type="ECO:0000256" key="1">
    <source>
        <dbReference type="SAM" id="Phobius"/>
    </source>
</evidence>
<sequence length="85" mass="9449">MPLLALMQFGGAVLLVVFFKLCGMLWITATFRSELELSTTRMLNDLSWLIFVVVFPGYVLQLSAWPSLPSWTNPPSRCGPAGWAS</sequence>
<protein>
    <submittedName>
        <fullName evidence="2">Uncharacterized protein</fullName>
    </submittedName>
</protein>
<dbReference type="AlphaFoldDB" id="A0ABD6QIP1"/>
<comment type="caution">
    <text evidence="2">The sequence shown here is derived from an EMBL/GenBank/DDBJ whole genome shotgun (WGS) entry which is preliminary data.</text>
</comment>
<keyword evidence="1" id="KW-0812">Transmembrane</keyword>
<accession>A0ABD6QIP1</accession>
<feature type="transmembrane region" description="Helical" evidence="1">
    <location>
        <begin position="48"/>
        <end position="65"/>
    </location>
</feature>
<feature type="transmembrane region" description="Helical" evidence="1">
    <location>
        <begin position="6"/>
        <end position="27"/>
    </location>
</feature>
<proteinExistence type="predicted"/>
<dbReference type="EMBL" id="MBER01000115">
    <property type="protein sequence ID" value="OMC39755.1"/>
    <property type="molecule type" value="Genomic_DNA"/>
</dbReference>
<name>A0ABD6QIP1_MYCFO</name>
<dbReference type="Proteomes" id="UP000187001">
    <property type="component" value="Unassembled WGS sequence"/>
</dbReference>
<evidence type="ECO:0000313" key="2">
    <source>
        <dbReference type="EMBL" id="OMC39755.1"/>
    </source>
</evidence>